<keyword evidence="3" id="KW-1185">Reference proteome</keyword>
<feature type="transmembrane region" description="Helical" evidence="1">
    <location>
        <begin position="41"/>
        <end position="62"/>
    </location>
</feature>
<reference evidence="2 3" key="1">
    <citation type="submission" date="2019-02" db="EMBL/GenBank/DDBJ databases">
        <title>Deep-cultivation of Planctomycetes and their phenomic and genomic characterization uncovers novel biology.</title>
        <authorList>
            <person name="Wiegand S."/>
            <person name="Jogler M."/>
            <person name="Boedeker C."/>
            <person name="Pinto D."/>
            <person name="Vollmers J."/>
            <person name="Rivas-Marin E."/>
            <person name="Kohn T."/>
            <person name="Peeters S.H."/>
            <person name="Heuer A."/>
            <person name="Rast P."/>
            <person name="Oberbeckmann S."/>
            <person name="Bunk B."/>
            <person name="Jeske O."/>
            <person name="Meyerdierks A."/>
            <person name="Storesund J.E."/>
            <person name="Kallscheuer N."/>
            <person name="Luecker S."/>
            <person name="Lage O.M."/>
            <person name="Pohl T."/>
            <person name="Merkel B.J."/>
            <person name="Hornburger P."/>
            <person name="Mueller R.-W."/>
            <person name="Bruemmer F."/>
            <person name="Labrenz M."/>
            <person name="Spormann A.M."/>
            <person name="Op Den Camp H."/>
            <person name="Overmann J."/>
            <person name="Amann R."/>
            <person name="Jetten M.S.M."/>
            <person name="Mascher T."/>
            <person name="Medema M.H."/>
            <person name="Devos D.P."/>
            <person name="Kaster A.-K."/>
            <person name="Ovreas L."/>
            <person name="Rohde M."/>
            <person name="Galperin M.Y."/>
            <person name="Jogler C."/>
        </authorList>
    </citation>
    <scope>NUCLEOTIDE SEQUENCE [LARGE SCALE GENOMIC DNA]</scope>
    <source>
        <strain evidence="2 3">Enr8</strain>
    </source>
</reference>
<keyword evidence="1" id="KW-0472">Membrane</keyword>
<gene>
    <name evidence="2" type="ORF">Enr8_07070</name>
</gene>
<proteinExistence type="predicted"/>
<name>A0A5C5VMR8_9BACT</name>
<comment type="caution">
    <text evidence="2">The sequence shown here is derived from an EMBL/GenBank/DDBJ whole genome shotgun (WGS) entry which is preliminary data.</text>
</comment>
<accession>A0A5C5VMR8</accession>
<dbReference type="EMBL" id="SJPF01000001">
    <property type="protein sequence ID" value="TWT39012.1"/>
    <property type="molecule type" value="Genomic_DNA"/>
</dbReference>
<keyword evidence="1" id="KW-1133">Transmembrane helix</keyword>
<dbReference type="AlphaFoldDB" id="A0A5C5VMR8"/>
<sequence>MNADTTYRHTQYAWLCWLIAAISIPAFVTAAMLWQKPGGAILIAVSGLMLLYLAGSFGQLSVADDDDALLIAFGPLPLFWRRISYAKMRAANVERTTFLEGWGIHWSLRGGWVWNLWGYDCVEIQLDQGKIFVGTDQPQILAEFLQARIAKTPAT</sequence>
<protein>
    <recommendedName>
        <fullName evidence="4">Bacterial Pleckstrin homology domain-containing protein</fullName>
    </recommendedName>
</protein>
<dbReference type="Proteomes" id="UP000318878">
    <property type="component" value="Unassembled WGS sequence"/>
</dbReference>
<organism evidence="2 3">
    <name type="scientific">Blastopirellula retiformator</name>
    <dbReference type="NCBI Taxonomy" id="2527970"/>
    <lineage>
        <taxon>Bacteria</taxon>
        <taxon>Pseudomonadati</taxon>
        <taxon>Planctomycetota</taxon>
        <taxon>Planctomycetia</taxon>
        <taxon>Pirellulales</taxon>
        <taxon>Pirellulaceae</taxon>
        <taxon>Blastopirellula</taxon>
    </lineage>
</organism>
<evidence type="ECO:0000313" key="2">
    <source>
        <dbReference type="EMBL" id="TWT39012.1"/>
    </source>
</evidence>
<evidence type="ECO:0000313" key="3">
    <source>
        <dbReference type="Proteomes" id="UP000318878"/>
    </source>
</evidence>
<evidence type="ECO:0000256" key="1">
    <source>
        <dbReference type="SAM" id="Phobius"/>
    </source>
</evidence>
<evidence type="ECO:0008006" key="4">
    <source>
        <dbReference type="Google" id="ProtNLM"/>
    </source>
</evidence>
<keyword evidence="1" id="KW-0812">Transmembrane</keyword>
<feature type="transmembrane region" description="Helical" evidence="1">
    <location>
        <begin position="12"/>
        <end position="34"/>
    </location>
</feature>